<dbReference type="Pfam" id="PF00589">
    <property type="entry name" value="Phage_integrase"/>
    <property type="match status" value="1"/>
</dbReference>
<dbReference type="GO" id="GO:0006310">
    <property type="term" value="P:DNA recombination"/>
    <property type="evidence" value="ECO:0007669"/>
    <property type="project" value="UniProtKB-KW"/>
</dbReference>
<comment type="caution">
    <text evidence="8">The sequence shown here is derived from an EMBL/GenBank/DDBJ whole genome shotgun (WGS) entry which is preliminary data.</text>
</comment>
<dbReference type="Proteomes" id="UP001155110">
    <property type="component" value="Unassembled WGS sequence"/>
</dbReference>
<dbReference type="InterPro" id="IPR002104">
    <property type="entry name" value="Integrase_catalytic"/>
</dbReference>
<dbReference type="CDD" id="cd00796">
    <property type="entry name" value="INT_Rci_Hp1_C"/>
    <property type="match status" value="1"/>
</dbReference>
<reference evidence="8" key="1">
    <citation type="submission" date="2022-08" db="EMBL/GenBank/DDBJ databases">
        <title>Genomic Encyclopedia of Type Strains, Phase V (KMG-V): Genome sequencing to study the core and pangenomes of soil and plant-associated prokaryotes.</title>
        <authorList>
            <person name="Whitman W."/>
        </authorList>
    </citation>
    <scope>NUCLEOTIDE SEQUENCE</scope>
    <source>
        <strain evidence="8">SP3002</strain>
    </source>
</reference>
<evidence type="ECO:0000259" key="6">
    <source>
        <dbReference type="PROSITE" id="PS51898"/>
    </source>
</evidence>
<evidence type="ECO:0000256" key="3">
    <source>
        <dbReference type="ARBA" id="ARBA00023125"/>
    </source>
</evidence>
<keyword evidence="2" id="KW-0229">DNA integration</keyword>
<keyword evidence="4" id="KW-0233">DNA recombination</keyword>
<dbReference type="SUPFAM" id="SSF56349">
    <property type="entry name" value="DNA breaking-rejoining enzymes"/>
    <property type="match status" value="1"/>
</dbReference>
<dbReference type="Gene3D" id="1.10.443.10">
    <property type="entry name" value="Intergrase catalytic core"/>
    <property type="match status" value="1"/>
</dbReference>
<accession>A0AAW5P3L8</accession>
<dbReference type="EMBL" id="JANTZM010000001">
    <property type="protein sequence ID" value="MCS4156292.1"/>
    <property type="molecule type" value="Genomic_DNA"/>
</dbReference>
<comment type="similarity">
    <text evidence="1">Belongs to the 'phage' integrase family.</text>
</comment>
<dbReference type="AlphaFoldDB" id="A0AAW5P3L8"/>
<sequence length="368" mass="43511">MAAILERNGKYYAQFYDEARSPNRKRFSLKTTRKRKARRRTTKFESDYLEGKFDPWVDDPWSYDQEKYDPVGIQVAMDLFLTRKREANRTDNTIRTYREVIGLLIDEVGASTLLGQISTGQLRDFVRDSSLAKATQRKRYGHLRTFLRWCTAGKLVRKNRLGDVSQPEKPNKLPKAIFQDELTRLCEVVKKGYRRKRKKNWIRKRELIWRIPLFRFAFYTGMRGSELARLRWNHIDFEKELIYIREQKNRKEQTIPLNRKARAVLGNVKRERSTGYVFQSPNFEDGERNPKWFRENAANAFRKAREEAGLREELSFHSLRHGFCTKLAEAGKSAVVIKEAARHADISTSMRYVHMANEQLKVEVEDAF</sequence>
<evidence type="ECO:0000256" key="5">
    <source>
        <dbReference type="PROSITE-ProRule" id="PRU01248"/>
    </source>
</evidence>
<dbReference type="PANTHER" id="PTHR30349:SF64">
    <property type="entry name" value="PROPHAGE INTEGRASE INTD-RELATED"/>
    <property type="match status" value="1"/>
</dbReference>
<dbReference type="RefSeq" id="WP_259060279.1">
    <property type="nucleotide sequence ID" value="NZ_JANTZM010000001.1"/>
</dbReference>
<dbReference type="Gene3D" id="1.10.150.130">
    <property type="match status" value="1"/>
</dbReference>
<proteinExistence type="inferred from homology"/>
<dbReference type="GO" id="GO:0003677">
    <property type="term" value="F:DNA binding"/>
    <property type="evidence" value="ECO:0007669"/>
    <property type="project" value="UniProtKB-UniRule"/>
</dbReference>
<protein>
    <submittedName>
        <fullName evidence="8">Site-specific recombinase XerD</fullName>
    </submittedName>
</protein>
<evidence type="ECO:0000313" key="8">
    <source>
        <dbReference type="EMBL" id="MCS4156292.1"/>
    </source>
</evidence>
<dbReference type="InterPro" id="IPR044068">
    <property type="entry name" value="CB"/>
</dbReference>
<dbReference type="InterPro" id="IPR011010">
    <property type="entry name" value="DNA_brk_join_enz"/>
</dbReference>
<dbReference type="PANTHER" id="PTHR30349">
    <property type="entry name" value="PHAGE INTEGRASE-RELATED"/>
    <property type="match status" value="1"/>
</dbReference>
<keyword evidence="3 5" id="KW-0238">DNA-binding</keyword>
<evidence type="ECO:0000259" key="7">
    <source>
        <dbReference type="PROSITE" id="PS51900"/>
    </source>
</evidence>
<evidence type="ECO:0000256" key="1">
    <source>
        <dbReference type="ARBA" id="ARBA00008857"/>
    </source>
</evidence>
<gene>
    <name evidence="8" type="ORF">GGP99_000223</name>
</gene>
<dbReference type="PROSITE" id="PS51900">
    <property type="entry name" value="CB"/>
    <property type="match status" value="1"/>
</dbReference>
<evidence type="ECO:0000256" key="2">
    <source>
        <dbReference type="ARBA" id="ARBA00022908"/>
    </source>
</evidence>
<feature type="domain" description="Tyr recombinase" evidence="6">
    <location>
        <begin position="172"/>
        <end position="365"/>
    </location>
</feature>
<evidence type="ECO:0000313" key="9">
    <source>
        <dbReference type="Proteomes" id="UP001155110"/>
    </source>
</evidence>
<dbReference type="InterPro" id="IPR013762">
    <property type="entry name" value="Integrase-like_cat_sf"/>
</dbReference>
<dbReference type="InterPro" id="IPR050090">
    <property type="entry name" value="Tyrosine_recombinase_XerCD"/>
</dbReference>
<dbReference type="InterPro" id="IPR010998">
    <property type="entry name" value="Integrase_recombinase_N"/>
</dbReference>
<dbReference type="GO" id="GO:0015074">
    <property type="term" value="P:DNA integration"/>
    <property type="evidence" value="ECO:0007669"/>
    <property type="project" value="UniProtKB-KW"/>
</dbReference>
<feature type="domain" description="Core-binding (CB)" evidence="7">
    <location>
        <begin position="71"/>
        <end position="151"/>
    </location>
</feature>
<name>A0AAW5P3L8_9BACT</name>
<dbReference type="PROSITE" id="PS51898">
    <property type="entry name" value="TYR_RECOMBINASE"/>
    <property type="match status" value="1"/>
</dbReference>
<organism evidence="8 9">
    <name type="scientific">Salinibacter ruber</name>
    <dbReference type="NCBI Taxonomy" id="146919"/>
    <lineage>
        <taxon>Bacteria</taxon>
        <taxon>Pseudomonadati</taxon>
        <taxon>Rhodothermota</taxon>
        <taxon>Rhodothermia</taxon>
        <taxon>Rhodothermales</taxon>
        <taxon>Salinibacteraceae</taxon>
        <taxon>Salinibacter</taxon>
    </lineage>
</organism>
<evidence type="ECO:0000256" key="4">
    <source>
        <dbReference type="ARBA" id="ARBA00023172"/>
    </source>
</evidence>